<protein>
    <submittedName>
        <fullName evidence="3">26S protease regulatory subunit 7</fullName>
    </submittedName>
</protein>
<sequence length="96" mass="10846">MTQVEHKRNITCGNVGGCEEQTERPPKIIERPCLHPKQFVNLETEPPKDMLLFSASGNGKKLCARVVVNDTEACIIRVVDSELVRKRACMVRNRLV</sequence>
<gene>
    <name evidence="3" type="ORF">FGIG_01174</name>
</gene>
<dbReference type="GO" id="GO:0006508">
    <property type="term" value="P:proteolysis"/>
    <property type="evidence" value="ECO:0007669"/>
    <property type="project" value="UniProtKB-KW"/>
</dbReference>
<keyword evidence="3" id="KW-0378">Hydrolase</keyword>
<dbReference type="STRING" id="46835.A0A504YS76"/>
<dbReference type="AlphaFoldDB" id="A0A504YS76"/>
<accession>A0A504YS76</accession>
<dbReference type="GO" id="GO:0005524">
    <property type="term" value="F:ATP binding"/>
    <property type="evidence" value="ECO:0007669"/>
    <property type="project" value="UniProtKB-KW"/>
</dbReference>
<dbReference type="EMBL" id="SUNJ01008906">
    <property type="protein sequence ID" value="TPP60837.1"/>
    <property type="molecule type" value="Genomic_DNA"/>
</dbReference>
<dbReference type="Gene3D" id="3.40.50.300">
    <property type="entry name" value="P-loop containing nucleotide triphosphate hydrolases"/>
    <property type="match status" value="1"/>
</dbReference>
<keyword evidence="2" id="KW-0067">ATP-binding</keyword>
<name>A0A504YS76_FASGI</name>
<keyword evidence="4" id="KW-1185">Reference proteome</keyword>
<evidence type="ECO:0000256" key="2">
    <source>
        <dbReference type="ARBA" id="ARBA00022840"/>
    </source>
</evidence>
<dbReference type="InterPro" id="IPR027417">
    <property type="entry name" value="P-loop_NTPase"/>
</dbReference>
<organism evidence="3 4">
    <name type="scientific">Fasciola gigantica</name>
    <name type="common">Giant liver fluke</name>
    <dbReference type="NCBI Taxonomy" id="46835"/>
    <lineage>
        <taxon>Eukaryota</taxon>
        <taxon>Metazoa</taxon>
        <taxon>Spiralia</taxon>
        <taxon>Lophotrochozoa</taxon>
        <taxon>Platyhelminthes</taxon>
        <taxon>Trematoda</taxon>
        <taxon>Digenea</taxon>
        <taxon>Plagiorchiida</taxon>
        <taxon>Echinostomata</taxon>
        <taxon>Echinostomatoidea</taxon>
        <taxon>Fasciolidae</taxon>
        <taxon>Fasciola</taxon>
    </lineage>
</organism>
<dbReference type="GO" id="GO:0008233">
    <property type="term" value="F:peptidase activity"/>
    <property type="evidence" value="ECO:0007669"/>
    <property type="project" value="UniProtKB-KW"/>
</dbReference>
<keyword evidence="3" id="KW-0645">Protease</keyword>
<keyword evidence="1" id="KW-0547">Nucleotide-binding</keyword>
<reference evidence="3 4" key="1">
    <citation type="submission" date="2019-04" db="EMBL/GenBank/DDBJ databases">
        <title>Annotation for the trematode Fasciola gigantica.</title>
        <authorList>
            <person name="Choi Y.-J."/>
        </authorList>
    </citation>
    <scope>NUCLEOTIDE SEQUENCE [LARGE SCALE GENOMIC DNA]</scope>
    <source>
        <strain evidence="3">Uganda_cow_1</strain>
    </source>
</reference>
<dbReference type="Proteomes" id="UP000316759">
    <property type="component" value="Unassembled WGS sequence"/>
</dbReference>
<proteinExistence type="predicted"/>
<dbReference type="InterPro" id="IPR050221">
    <property type="entry name" value="26S_Proteasome_ATPase"/>
</dbReference>
<dbReference type="PANTHER" id="PTHR23073">
    <property type="entry name" value="26S PROTEASOME REGULATORY SUBUNIT"/>
    <property type="match status" value="1"/>
</dbReference>
<dbReference type="SUPFAM" id="SSF52540">
    <property type="entry name" value="P-loop containing nucleoside triphosphate hydrolases"/>
    <property type="match status" value="1"/>
</dbReference>
<evidence type="ECO:0000313" key="4">
    <source>
        <dbReference type="Proteomes" id="UP000316759"/>
    </source>
</evidence>
<evidence type="ECO:0000256" key="1">
    <source>
        <dbReference type="ARBA" id="ARBA00022741"/>
    </source>
</evidence>
<comment type="caution">
    <text evidence="3">The sequence shown here is derived from an EMBL/GenBank/DDBJ whole genome shotgun (WGS) entry which is preliminary data.</text>
</comment>
<evidence type="ECO:0000313" key="3">
    <source>
        <dbReference type="EMBL" id="TPP60837.1"/>
    </source>
</evidence>